<dbReference type="AlphaFoldDB" id="A0A0C3EAJ1"/>
<dbReference type="InParanoid" id="A0A0C3EAJ1"/>
<dbReference type="InterPro" id="IPR053020">
    <property type="entry name" value="Smr_domain_protein"/>
</dbReference>
<dbReference type="SMART" id="SM01162">
    <property type="entry name" value="DUF1771"/>
    <property type="match status" value="1"/>
</dbReference>
<keyword evidence="5" id="KW-1185">Reference proteome</keyword>
<accession>A0A0C3EAJ1</accession>
<gene>
    <name evidence="4" type="ORF">SCLCIDRAFT_19526</name>
</gene>
<dbReference type="InterPro" id="IPR013899">
    <property type="entry name" value="DUF1771"/>
</dbReference>
<dbReference type="STRING" id="1036808.A0A0C3EAJ1"/>
<sequence>MGFLPAVLIAGAVLLVAILWSSDDNDGQGRNSYRAPEGHSGRQTRFPEYSRQSTQRRNPVQDSSQDQQGQAYARKLSTQRGSEYQDTFYARQEYERQKNSADPWSRPDSQQTVSGSSPSRQGFGHQIDGAENLPEAGGTREHYTTLRSRAIQEGDLMAQCYRQSQEAYQRGDRALAKQLSEEGGIHKQKMEKLNTSASAWIFRGWTKLTDMKNREVGEVDLHDLYVKEAIAYAEKAIEKARKQGTSKIRLIVGKGLHSERNEAKIKPALEEFMKG</sequence>
<dbReference type="EMBL" id="KN822006">
    <property type="protein sequence ID" value="KIM69735.1"/>
    <property type="molecule type" value="Genomic_DNA"/>
</dbReference>
<reference evidence="5" key="2">
    <citation type="submission" date="2015-01" db="EMBL/GenBank/DDBJ databases">
        <title>Evolutionary Origins and Diversification of the Mycorrhizal Mutualists.</title>
        <authorList>
            <consortium name="DOE Joint Genome Institute"/>
            <consortium name="Mycorrhizal Genomics Consortium"/>
            <person name="Kohler A."/>
            <person name="Kuo A."/>
            <person name="Nagy L.G."/>
            <person name="Floudas D."/>
            <person name="Copeland A."/>
            <person name="Barry K.W."/>
            <person name="Cichocki N."/>
            <person name="Veneault-Fourrey C."/>
            <person name="LaButti K."/>
            <person name="Lindquist E.A."/>
            <person name="Lipzen A."/>
            <person name="Lundell T."/>
            <person name="Morin E."/>
            <person name="Murat C."/>
            <person name="Riley R."/>
            <person name="Ohm R."/>
            <person name="Sun H."/>
            <person name="Tunlid A."/>
            <person name="Henrissat B."/>
            <person name="Grigoriev I.V."/>
            <person name="Hibbett D.S."/>
            <person name="Martin F."/>
        </authorList>
    </citation>
    <scope>NUCLEOTIDE SEQUENCE [LARGE SCALE GENOMIC DNA]</scope>
    <source>
        <strain evidence="5">Foug A</strain>
    </source>
</reference>
<dbReference type="InterPro" id="IPR002625">
    <property type="entry name" value="Smr_dom"/>
</dbReference>
<feature type="compositionally biased region" description="Polar residues" evidence="1">
    <location>
        <begin position="107"/>
        <end position="120"/>
    </location>
</feature>
<evidence type="ECO:0000313" key="5">
    <source>
        <dbReference type="Proteomes" id="UP000053989"/>
    </source>
</evidence>
<dbReference type="OrthoDB" id="3231855at2759"/>
<feature type="domain" description="Smr" evidence="3">
    <location>
        <begin position="219"/>
        <end position="275"/>
    </location>
</feature>
<dbReference type="PANTHER" id="PTHR47417:SF1">
    <property type="entry name" value="SMR DOMAIN-CONTAINING PROTEIN YPL199C"/>
    <property type="match status" value="1"/>
</dbReference>
<feature type="chain" id="PRO_5002174180" description="Smr domain-containing protein" evidence="2">
    <location>
        <begin position="22"/>
        <end position="275"/>
    </location>
</feature>
<protein>
    <recommendedName>
        <fullName evidence="3">Smr domain-containing protein</fullName>
    </recommendedName>
</protein>
<feature type="region of interest" description="Disordered" evidence="1">
    <location>
        <begin position="25"/>
        <end position="140"/>
    </location>
</feature>
<proteinExistence type="predicted"/>
<name>A0A0C3EAJ1_9AGAM</name>
<evidence type="ECO:0000256" key="2">
    <source>
        <dbReference type="SAM" id="SignalP"/>
    </source>
</evidence>
<dbReference type="HOGENOM" id="CLU_062475_0_0_1"/>
<dbReference type="Pfam" id="PF01713">
    <property type="entry name" value="Smr"/>
    <property type="match status" value="1"/>
</dbReference>
<dbReference type="PROSITE" id="PS50828">
    <property type="entry name" value="SMR"/>
    <property type="match status" value="1"/>
</dbReference>
<organism evidence="4 5">
    <name type="scientific">Scleroderma citrinum Foug A</name>
    <dbReference type="NCBI Taxonomy" id="1036808"/>
    <lineage>
        <taxon>Eukaryota</taxon>
        <taxon>Fungi</taxon>
        <taxon>Dikarya</taxon>
        <taxon>Basidiomycota</taxon>
        <taxon>Agaricomycotina</taxon>
        <taxon>Agaricomycetes</taxon>
        <taxon>Agaricomycetidae</taxon>
        <taxon>Boletales</taxon>
        <taxon>Sclerodermatineae</taxon>
        <taxon>Sclerodermataceae</taxon>
        <taxon>Scleroderma</taxon>
    </lineage>
</organism>
<evidence type="ECO:0000313" key="4">
    <source>
        <dbReference type="EMBL" id="KIM69735.1"/>
    </source>
</evidence>
<dbReference type="InterPro" id="IPR036063">
    <property type="entry name" value="Smr_dom_sf"/>
</dbReference>
<dbReference type="Proteomes" id="UP000053989">
    <property type="component" value="Unassembled WGS sequence"/>
</dbReference>
<dbReference type="Gene3D" id="3.30.1370.110">
    <property type="match status" value="1"/>
</dbReference>
<dbReference type="Pfam" id="PF08590">
    <property type="entry name" value="DUF1771"/>
    <property type="match status" value="1"/>
</dbReference>
<keyword evidence="2" id="KW-0732">Signal</keyword>
<dbReference type="PANTHER" id="PTHR47417">
    <property type="entry name" value="SMR DOMAIN-CONTAINING PROTEIN YPL199C"/>
    <property type="match status" value="1"/>
</dbReference>
<feature type="compositionally biased region" description="Polar residues" evidence="1">
    <location>
        <begin position="50"/>
        <end position="85"/>
    </location>
</feature>
<evidence type="ECO:0000256" key="1">
    <source>
        <dbReference type="SAM" id="MobiDB-lite"/>
    </source>
</evidence>
<feature type="signal peptide" evidence="2">
    <location>
        <begin position="1"/>
        <end position="21"/>
    </location>
</feature>
<reference evidence="4 5" key="1">
    <citation type="submission" date="2014-04" db="EMBL/GenBank/DDBJ databases">
        <authorList>
            <consortium name="DOE Joint Genome Institute"/>
            <person name="Kuo A."/>
            <person name="Kohler A."/>
            <person name="Nagy L.G."/>
            <person name="Floudas D."/>
            <person name="Copeland A."/>
            <person name="Barry K.W."/>
            <person name="Cichocki N."/>
            <person name="Veneault-Fourrey C."/>
            <person name="LaButti K."/>
            <person name="Lindquist E.A."/>
            <person name="Lipzen A."/>
            <person name="Lundell T."/>
            <person name="Morin E."/>
            <person name="Murat C."/>
            <person name="Sun H."/>
            <person name="Tunlid A."/>
            <person name="Henrissat B."/>
            <person name="Grigoriev I.V."/>
            <person name="Hibbett D.S."/>
            <person name="Martin F."/>
            <person name="Nordberg H.P."/>
            <person name="Cantor M.N."/>
            <person name="Hua S.X."/>
        </authorList>
    </citation>
    <scope>NUCLEOTIDE SEQUENCE [LARGE SCALE GENOMIC DNA]</scope>
    <source>
        <strain evidence="4 5">Foug A</strain>
    </source>
</reference>
<dbReference type="SUPFAM" id="SSF160443">
    <property type="entry name" value="SMR domain-like"/>
    <property type="match status" value="1"/>
</dbReference>
<evidence type="ECO:0000259" key="3">
    <source>
        <dbReference type="PROSITE" id="PS50828"/>
    </source>
</evidence>